<evidence type="ECO:0000313" key="3">
    <source>
        <dbReference type="Proteomes" id="UP000784294"/>
    </source>
</evidence>
<evidence type="ECO:0000313" key="2">
    <source>
        <dbReference type="EMBL" id="VEL08021.1"/>
    </source>
</evidence>
<dbReference type="EMBL" id="CAAALY010002967">
    <property type="protein sequence ID" value="VEL08021.1"/>
    <property type="molecule type" value="Genomic_DNA"/>
</dbReference>
<evidence type="ECO:0000256" key="1">
    <source>
        <dbReference type="SAM" id="MobiDB-lite"/>
    </source>
</evidence>
<protein>
    <submittedName>
        <fullName evidence="2">Uncharacterized protein</fullName>
    </submittedName>
</protein>
<reference evidence="2" key="1">
    <citation type="submission" date="2018-11" db="EMBL/GenBank/DDBJ databases">
        <authorList>
            <consortium name="Pathogen Informatics"/>
        </authorList>
    </citation>
    <scope>NUCLEOTIDE SEQUENCE</scope>
</reference>
<gene>
    <name evidence="2" type="ORF">PXEA_LOCUS1461</name>
</gene>
<name>A0A3S5A639_9PLAT</name>
<accession>A0A3S5A639</accession>
<feature type="region of interest" description="Disordered" evidence="1">
    <location>
        <begin position="797"/>
        <end position="832"/>
    </location>
</feature>
<comment type="caution">
    <text evidence="2">The sequence shown here is derived from an EMBL/GenBank/DDBJ whole genome shotgun (WGS) entry which is preliminary data.</text>
</comment>
<proteinExistence type="predicted"/>
<sequence>MSSSESKDCELSTSSQDNLFHSKAIFLRFRVRPIHEYLPLTLSCKIKCRVTDNHSLSDSEELLHQDLNWSKSYSPALPSRSHTPPPRFSNAKSHLVSPAGRYHTSIHDVGAIPISCTASIQAQTPTVTVSARSMHIISVSPTSCIPSATSPCCSSSTEMAVELSPKWDSQTLYSGTLAGNETRAWAHEDSLNDFSIPSDPSAGISVDMASSKRRRRCRLTQYDAQLIAEAHRLAPVSGRRKRSQRLGLNITETTIQSAPSPLKKHDNLPKASQSSVGFNRSNLPMPDLLASAPVHPPAPIKLVVKRFGPLGASDYVLTRPSVGYSRPTPPRSSRRARKQPLLVRSEIVEDDDSIPKSESTEFLDLSHPSSQQPVLWCNYPRSFSTYSSAATRVDAGRCGLSFCQACPDAAKVSRPYQRPTLCGPNLHTWDRSSAGDNQTSHESLEFTASVGVEVKDVYNNEDENIFLPPPQLIARPSPQSIERAYEEDDALLDWSRNEPRRLLPQSNNSNSADLLDHKYNYRDDKVSGANAPGSYTTRFHHECQIRINSVFSSQPPPLILPLVDWEASRSSEEHRPQQRTMVGHPSRQLQNSRLKRLAGLTHSPCKNLNVISRSASCPILMSSGPDESDFPFLPSRPFLSPSYSAFANHGQRDSSKASSNHHFSIQSEHSSLSVSDFILTSSSNRFGPSCADHLSSEATSSPSTIAASHFDGCEAGLSPPRLSTVLAQSCGDMLITNCPALKCASLNIKPPGFRRKRRIRRGHRPTSGLHVLPDHSLLNDKPSFDFNLRESLSIGSDIGSDAETPSPPLLQPATPTRVFPHDSGRESSNSAPVLAPRIRGSNLIGQTSNITSSCDWWTSFDKSHSPLSPHMPIHSKGSHFKGTAELASTKHESNLIHAAPAGIDKKNTLSLIIKRRGSDYYCVSQRTMPLSIL</sequence>
<dbReference type="Proteomes" id="UP000784294">
    <property type="component" value="Unassembled WGS sequence"/>
</dbReference>
<organism evidence="2 3">
    <name type="scientific">Protopolystoma xenopodis</name>
    <dbReference type="NCBI Taxonomy" id="117903"/>
    <lineage>
        <taxon>Eukaryota</taxon>
        <taxon>Metazoa</taxon>
        <taxon>Spiralia</taxon>
        <taxon>Lophotrochozoa</taxon>
        <taxon>Platyhelminthes</taxon>
        <taxon>Monogenea</taxon>
        <taxon>Polyopisthocotylea</taxon>
        <taxon>Polystomatidea</taxon>
        <taxon>Polystomatidae</taxon>
        <taxon>Protopolystoma</taxon>
    </lineage>
</organism>
<keyword evidence="3" id="KW-1185">Reference proteome</keyword>
<feature type="region of interest" description="Disordered" evidence="1">
    <location>
        <begin position="319"/>
        <end position="339"/>
    </location>
</feature>
<dbReference type="AlphaFoldDB" id="A0A3S5A639"/>